<dbReference type="Pfam" id="PF03928">
    <property type="entry name" value="HbpS-like"/>
    <property type="match status" value="1"/>
</dbReference>
<dbReference type="PANTHER" id="PTHR34309:SF10">
    <property type="entry name" value="SLR1406 PROTEIN"/>
    <property type="match status" value="1"/>
</dbReference>
<feature type="chain" id="PRO_5045998471" evidence="1">
    <location>
        <begin position="20"/>
        <end position="161"/>
    </location>
</feature>
<organism evidence="2 3">
    <name type="scientific">Alcaligenes endophyticus</name>
    <dbReference type="NCBI Taxonomy" id="1929088"/>
    <lineage>
        <taxon>Bacteria</taxon>
        <taxon>Pseudomonadati</taxon>
        <taxon>Pseudomonadota</taxon>
        <taxon>Betaproteobacteria</taxon>
        <taxon>Burkholderiales</taxon>
        <taxon>Alcaligenaceae</taxon>
        <taxon>Alcaligenes</taxon>
    </lineage>
</organism>
<keyword evidence="1" id="KW-0732">Signal</keyword>
<comment type="caution">
    <text evidence="2">The sequence shown here is derived from an EMBL/GenBank/DDBJ whole genome shotgun (WGS) entry which is preliminary data.</text>
</comment>
<gene>
    <name evidence="2" type="ORF">LMS43_13035</name>
</gene>
<evidence type="ECO:0000313" key="3">
    <source>
        <dbReference type="Proteomes" id="UP001168613"/>
    </source>
</evidence>
<dbReference type="PANTHER" id="PTHR34309">
    <property type="entry name" value="SLR1406 PROTEIN"/>
    <property type="match status" value="1"/>
</dbReference>
<dbReference type="InterPro" id="IPR038084">
    <property type="entry name" value="PduO/GlcC-like_sf"/>
</dbReference>
<dbReference type="InterPro" id="IPR052517">
    <property type="entry name" value="GlcG_carb_metab_protein"/>
</dbReference>
<proteinExistence type="predicted"/>
<dbReference type="InterPro" id="IPR005624">
    <property type="entry name" value="PduO/GlcC-like"/>
</dbReference>
<reference evidence="2" key="1">
    <citation type="submission" date="2021-11" db="EMBL/GenBank/DDBJ databases">
        <title>Draft genome sequence of Alcaligenes endophyticus type strain CCUG 75668T.</title>
        <authorList>
            <person name="Salva-Serra F."/>
            <person name="Duran R.E."/>
            <person name="Seeger M."/>
            <person name="Moore E.R.B."/>
            <person name="Jaen-Luchoro D."/>
        </authorList>
    </citation>
    <scope>NUCLEOTIDE SEQUENCE</scope>
    <source>
        <strain evidence="2">CCUG 75668</strain>
    </source>
</reference>
<evidence type="ECO:0000256" key="1">
    <source>
        <dbReference type="SAM" id="SignalP"/>
    </source>
</evidence>
<keyword evidence="3" id="KW-1185">Reference proteome</keyword>
<dbReference type="Proteomes" id="UP001168613">
    <property type="component" value="Unassembled WGS sequence"/>
</dbReference>
<dbReference type="SUPFAM" id="SSF143744">
    <property type="entry name" value="GlcG-like"/>
    <property type="match status" value="1"/>
</dbReference>
<sequence length="161" mass="16248">MLRKIALVALVTMGASAQAQSVLTEKNISLDLANELATTTVNICQQKGYNVSAAVVDRAGVLRSFSRANNAGPHTVQASIDKAFTSVSGRNLSSAMMQASQSNAGAANLGDINGFLLLAGGVPVKVGDEVIGAIGVGGAPGGHLDEECAVAALDSVKAKLK</sequence>
<feature type="signal peptide" evidence="1">
    <location>
        <begin position="1"/>
        <end position="19"/>
    </location>
</feature>
<name>A0ABT8ELP3_9BURK</name>
<dbReference type="RefSeq" id="WP_266123560.1">
    <property type="nucleotide sequence ID" value="NZ_JAJHNU010000004.1"/>
</dbReference>
<dbReference type="EMBL" id="JAJHNU010000004">
    <property type="protein sequence ID" value="MDN4122212.1"/>
    <property type="molecule type" value="Genomic_DNA"/>
</dbReference>
<dbReference type="Gene3D" id="3.30.450.150">
    <property type="entry name" value="Haem-degrading domain"/>
    <property type="match status" value="1"/>
</dbReference>
<evidence type="ECO:0000313" key="2">
    <source>
        <dbReference type="EMBL" id="MDN4122212.1"/>
    </source>
</evidence>
<protein>
    <submittedName>
        <fullName evidence="2">Heme-binding protein</fullName>
    </submittedName>
</protein>
<accession>A0ABT8ELP3</accession>